<sequence length="144" mass="16077">MLAFHQLVKTFAIAALQWNAFEQHDHDQVEAPHFVRLTQAVDSSHLSLHVRVAQHTLIGGLGAGDHIDEVLLIETMHVLAQLHQKPNGPFELGAGLLVLKLLLKTKFVVVAHAFVFVFEVLALGRLQVEPVKNSIFFDLLALYF</sequence>
<dbReference type="AlphaFoldDB" id="A0A3M7QVR9"/>
<organism evidence="1 2">
    <name type="scientific">Brachionus plicatilis</name>
    <name type="common">Marine rotifer</name>
    <name type="synonym">Brachionus muelleri</name>
    <dbReference type="NCBI Taxonomy" id="10195"/>
    <lineage>
        <taxon>Eukaryota</taxon>
        <taxon>Metazoa</taxon>
        <taxon>Spiralia</taxon>
        <taxon>Gnathifera</taxon>
        <taxon>Rotifera</taxon>
        <taxon>Eurotatoria</taxon>
        <taxon>Monogononta</taxon>
        <taxon>Pseudotrocha</taxon>
        <taxon>Ploima</taxon>
        <taxon>Brachionidae</taxon>
        <taxon>Brachionus</taxon>
    </lineage>
</organism>
<dbReference type="Proteomes" id="UP000276133">
    <property type="component" value="Unassembled WGS sequence"/>
</dbReference>
<dbReference type="EMBL" id="REGN01005049">
    <property type="protein sequence ID" value="RNA15078.1"/>
    <property type="molecule type" value="Genomic_DNA"/>
</dbReference>
<reference evidence="1 2" key="1">
    <citation type="journal article" date="2018" name="Sci. Rep.">
        <title>Genomic signatures of local adaptation to the degree of environmental predictability in rotifers.</title>
        <authorList>
            <person name="Franch-Gras L."/>
            <person name="Hahn C."/>
            <person name="Garcia-Roger E.M."/>
            <person name="Carmona M.J."/>
            <person name="Serra M."/>
            <person name="Gomez A."/>
        </authorList>
    </citation>
    <scope>NUCLEOTIDE SEQUENCE [LARGE SCALE GENOMIC DNA]</scope>
    <source>
        <strain evidence="1">HYR1</strain>
    </source>
</reference>
<evidence type="ECO:0000313" key="2">
    <source>
        <dbReference type="Proteomes" id="UP000276133"/>
    </source>
</evidence>
<protein>
    <submittedName>
        <fullName evidence="1">Uncharacterized protein</fullName>
    </submittedName>
</protein>
<proteinExistence type="predicted"/>
<evidence type="ECO:0000313" key="1">
    <source>
        <dbReference type="EMBL" id="RNA15078.1"/>
    </source>
</evidence>
<comment type="caution">
    <text evidence="1">The sequence shown here is derived from an EMBL/GenBank/DDBJ whole genome shotgun (WGS) entry which is preliminary data.</text>
</comment>
<accession>A0A3M7QVR9</accession>
<name>A0A3M7QVR9_BRAPC</name>
<keyword evidence="2" id="KW-1185">Reference proteome</keyword>
<gene>
    <name evidence="1" type="ORF">BpHYR1_027685</name>
</gene>
<dbReference type="OrthoDB" id="9950226at2759"/>